<keyword evidence="2 8" id="KW-1003">Cell membrane</keyword>
<dbReference type="SUPFAM" id="SSF52540">
    <property type="entry name" value="P-loop containing nucleoside triphosphate hydrolases"/>
    <property type="match status" value="1"/>
</dbReference>
<dbReference type="GO" id="GO:0044874">
    <property type="term" value="P:lipoprotein localization to outer membrane"/>
    <property type="evidence" value="ECO:0007669"/>
    <property type="project" value="UniProtKB-ARBA"/>
</dbReference>
<keyword evidence="11" id="KW-1185">Reference proteome</keyword>
<dbReference type="RefSeq" id="WP_258306546.1">
    <property type="nucleotide sequence ID" value="NZ_QGTT01000003.1"/>
</dbReference>
<dbReference type="InterPro" id="IPR027417">
    <property type="entry name" value="P-loop_NTPase"/>
</dbReference>
<dbReference type="SMART" id="SM00382">
    <property type="entry name" value="AAA"/>
    <property type="match status" value="1"/>
</dbReference>
<dbReference type="PROSITE" id="PS00211">
    <property type="entry name" value="ABC_TRANSPORTER_1"/>
    <property type="match status" value="1"/>
</dbReference>
<dbReference type="EC" id="7.6.2.-" evidence="8"/>
<dbReference type="InterPro" id="IPR015854">
    <property type="entry name" value="ABC_transpr_LolD-like"/>
</dbReference>
<dbReference type="InterPro" id="IPR017911">
    <property type="entry name" value="MacB-like_ATP-bd"/>
</dbReference>
<comment type="subunit">
    <text evidence="8">The complex is composed of two ATP-binding proteins (LolD) and two transmembrane proteins (LolC and LolE).</text>
</comment>
<dbReference type="PROSITE" id="PS50893">
    <property type="entry name" value="ABC_TRANSPORTER_2"/>
    <property type="match status" value="1"/>
</dbReference>
<accession>A0A317QF42</accession>
<comment type="caution">
    <text evidence="10">The sequence shown here is derived from an EMBL/GenBank/DDBJ whole genome shotgun (WGS) entry which is preliminary data.</text>
</comment>
<evidence type="ECO:0000259" key="9">
    <source>
        <dbReference type="PROSITE" id="PS50893"/>
    </source>
</evidence>
<dbReference type="EMBL" id="QGTT01000003">
    <property type="protein sequence ID" value="PWW14469.1"/>
    <property type="molecule type" value="Genomic_DNA"/>
</dbReference>
<keyword evidence="5 8" id="KW-0067">ATP-binding</keyword>
<evidence type="ECO:0000256" key="4">
    <source>
        <dbReference type="ARBA" id="ARBA00022741"/>
    </source>
</evidence>
<protein>
    <recommendedName>
        <fullName evidence="8">Lipoprotein-releasing system ATP-binding protein LolD</fullName>
        <ecNumber evidence="8">7.6.2.-</ecNumber>
    </recommendedName>
</protein>
<dbReference type="InterPro" id="IPR017871">
    <property type="entry name" value="ABC_transporter-like_CS"/>
</dbReference>
<keyword evidence="10" id="KW-0449">Lipoprotein</keyword>
<dbReference type="CDD" id="cd03255">
    <property type="entry name" value="ABC_MJ0796_LolCDE_FtsE"/>
    <property type="match status" value="1"/>
</dbReference>
<dbReference type="NCBIfam" id="TIGR02211">
    <property type="entry name" value="LolD_lipo_ex"/>
    <property type="match status" value="1"/>
</dbReference>
<reference evidence="10 11" key="1">
    <citation type="submission" date="2018-05" db="EMBL/GenBank/DDBJ databases">
        <title>Freshwater and sediment microbial communities from various areas in North America, analyzing microbe dynamics in response to fracking.</title>
        <authorList>
            <person name="Lamendella R."/>
        </authorList>
    </citation>
    <scope>NUCLEOTIDE SEQUENCE [LARGE SCALE GENOMIC DNA]</scope>
    <source>
        <strain evidence="10 11">125B1</strain>
    </source>
</reference>
<evidence type="ECO:0000256" key="2">
    <source>
        <dbReference type="ARBA" id="ARBA00022475"/>
    </source>
</evidence>
<name>A0A317QF42_9GAMM</name>
<dbReference type="FunFam" id="3.40.50.300:FF:000230">
    <property type="entry name" value="Lipoprotein-releasing system ATP-binding protein LolD"/>
    <property type="match status" value="1"/>
</dbReference>
<comment type="function">
    <text evidence="8">Part of the ABC transporter complex LolCDE involved in the translocation of mature outer membrane-directed lipoproteins, from the inner membrane to the periplasmic chaperone, LolA. Responsible for the formation of the LolA-lipoprotein complex in an ATP-dependent manner.</text>
</comment>
<dbReference type="GO" id="GO:0089705">
    <property type="term" value="P:protein localization to outer membrane"/>
    <property type="evidence" value="ECO:0007669"/>
    <property type="project" value="TreeGrafter"/>
</dbReference>
<dbReference type="PANTHER" id="PTHR24220:SF689">
    <property type="entry name" value="LIPOPROTEIN-RELEASING SYSTEM ATP-BINDING PROTEIN LOLD"/>
    <property type="match status" value="1"/>
</dbReference>
<keyword evidence="7 8" id="KW-0472">Membrane</keyword>
<keyword evidence="1 8" id="KW-0813">Transport</keyword>
<dbReference type="GO" id="GO:0016887">
    <property type="term" value="F:ATP hydrolysis activity"/>
    <property type="evidence" value="ECO:0007669"/>
    <property type="project" value="InterPro"/>
</dbReference>
<keyword evidence="4 8" id="KW-0547">Nucleotide-binding</keyword>
<dbReference type="AlphaFoldDB" id="A0A317QF42"/>
<organism evidence="10 11">
    <name type="scientific">Pseudidiomarina maritima</name>
    <dbReference type="NCBI Taxonomy" id="519453"/>
    <lineage>
        <taxon>Bacteria</taxon>
        <taxon>Pseudomonadati</taxon>
        <taxon>Pseudomonadota</taxon>
        <taxon>Gammaproteobacteria</taxon>
        <taxon>Alteromonadales</taxon>
        <taxon>Idiomarinaceae</taxon>
        <taxon>Pseudidiomarina</taxon>
    </lineage>
</organism>
<evidence type="ECO:0000313" key="10">
    <source>
        <dbReference type="EMBL" id="PWW14469.1"/>
    </source>
</evidence>
<dbReference type="GO" id="GO:0005886">
    <property type="term" value="C:plasma membrane"/>
    <property type="evidence" value="ECO:0007669"/>
    <property type="project" value="UniProtKB-SubCell"/>
</dbReference>
<gene>
    <name evidence="8" type="primary">lolD</name>
    <name evidence="10" type="ORF">DET45_103161</name>
</gene>
<evidence type="ECO:0000313" key="11">
    <source>
        <dbReference type="Proteomes" id="UP000246964"/>
    </source>
</evidence>
<evidence type="ECO:0000256" key="1">
    <source>
        <dbReference type="ARBA" id="ARBA00022448"/>
    </source>
</evidence>
<comment type="similarity">
    <text evidence="8">Belongs to the ABC transporter superfamily. Lipoprotein translocase (TC 3.A.1.125) family.</text>
</comment>
<dbReference type="InterPro" id="IPR003593">
    <property type="entry name" value="AAA+_ATPase"/>
</dbReference>
<dbReference type="PANTHER" id="PTHR24220">
    <property type="entry name" value="IMPORT ATP-BINDING PROTEIN"/>
    <property type="match status" value="1"/>
</dbReference>
<keyword evidence="3 8" id="KW-0997">Cell inner membrane</keyword>
<sequence>MNNQADTAAAALREEVQMLMECRQVSRHYQDGDRQLQVLQEVDLKIAAGDMLAIVGSSGSGKSTLLHCMGGLDQVSSGEILYKNQAIQQWSSAQLADWRNQQLGFIYQFHHLLPEFNAQENVAMPLFIAGVKRAEALKQATELLERVGLQARARHRPSELSGGERQRVAIARALVNRPQLVLADEPTGNLDDATAASVFALLQQLNQELATAFVLVTHDQSLAAQLPRTLHLQHGKLVTASAYAAAQRETN</sequence>
<dbReference type="Pfam" id="PF00005">
    <property type="entry name" value="ABC_tran"/>
    <property type="match status" value="1"/>
</dbReference>
<dbReference type="InterPro" id="IPR011924">
    <property type="entry name" value="LolD_lipo_ATP-bd"/>
</dbReference>
<evidence type="ECO:0000256" key="8">
    <source>
        <dbReference type="RuleBase" id="RU367068"/>
    </source>
</evidence>
<proteinExistence type="inferred from homology"/>
<evidence type="ECO:0000256" key="3">
    <source>
        <dbReference type="ARBA" id="ARBA00022519"/>
    </source>
</evidence>
<dbReference type="InterPro" id="IPR003439">
    <property type="entry name" value="ABC_transporter-like_ATP-bd"/>
</dbReference>
<keyword evidence="6 8" id="KW-1278">Translocase</keyword>
<dbReference type="GO" id="GO:0005524">
    <property type="term" value="F:ATP binding"/>
    <property type="evidence" value="ECO:0007669"/>
    <property type="project" value="UniProtKB-UniRule"/>
</dbReference>
<evidence type="ECO:0000256" key="6">
    <source>
        <dbReference type="ARBA" id="ARBA00022967"/>
    </source>
</evidence>
<dbReference type="Proteomes" id="UP000246964">
    <property type="component" value="Unassembled WGS sequence"/>
</dbReference>
<comment type="subcellular location">
    <subcellularLocation>
        <location evidence="8">Cell inner membrane</location>
        <topology evidence="8">Peripheral membrane protein</topology>
    </subcellularLocation>
</comment>
<dbReference type="Gene3D" id="3.40.50.300">
    <property type="entry name" value="P-loop containing nucleotide triphosphate hydrolases"/>
    <property type="match status" value="1"/>
</dbReference>
<feature type="domain" description="ABC transporter" evidence="9">
    <location>
        <begin position="20"/>
        <end position="248"/>
    </location>
</feature>
<evidence type="ECO:0000256" key="5">
    <source>
        <dbReference type="ARBA" id="ARBA00022840"/>
    </source>
</evidence>
<evidence type="ECO:0000256" key="7">
    <source>
        <dbReference type="ARBA" id="ARBA00023136"/>
    </source>
</evidence>
<dbReference type="GO" id="GO:0022857">
    <property type="term" value="F:transmembrane transporter activity"/>
    <property type="evidence" value="ECO:0007669"/>
    <property type="project" value="TreeGrafter"/>
</dbReference>